<name>A0A511AYF0_9LACT</name>
<dbReference type="RefSeq" id="WP_146924973.1">
    <property type="nucleotide sequence ID" value="NZ_BJUY01000037.1"/>
</dbReference>
<gene>
    <name evidence="2" type="primary">gatA</name>
    <name evidence="2" type="ORF">AKA01nite_17930</name>
</gene>
<dbReference type="Proteomes" id="UP000321662">
    <property type="component" value="Unassembled WGS sequence"/>
</dbReference>
<keyword evidence="3" id="KW-1185">Reference proteome</keyword>
<sequence length="408" mass="45095">MSNYVMRNLEKVAVSNTPPYDPLQAFVRDNHIAMKGLKGKPLSNYVFAAKDVFKVKGSTWGNGHPDWLRFSEPDDFTASAIMKLLDAGADLVGKTVCDELCYSISGENWHYGSPLNPNDTRRLTGGSSSGSCAATAGGLVDFAIGSDCLGSVRVPASYNGIIGLRPTYERIENDGEAPYCESMDVLGFVASEKQVFQDVADILLEEDPSKTEFNKLYIIDDAFAAVDKEVEDAFDDVINKIGDRLGHVEHITLAEEGLDYWVRDVFQIVQGYEIWESYGGFINKYRPRLSPGPKERLEKASMISRDIYLEAKKKKEEFKKRMEDLMSDGAVMITPTASSVAPLKSASLEEINRLRTQSSKLLCISPLAGIPQLTLPLLEQEEVPLGVTLMSAKNTDRALIDFGLQFMS</sequence>
<evidence type="ECO:0000313" key="3">
    <source>
        <dbReference type="Proteomes" id="UP000321662"/>
    </source>
</evidence>
<comment type="caution">
    <text evidence="2">The sequence shown here is derived from an EMBL/GenBank/DDBJ whole genome shotgun (WGS) entry which is preliminary data.</text>
</comment>
<reference evidence="2 3" key="1">
    <citation type="submission" date="2019-07" db="EMBL/GenBank/DDBJ databases">
        <title>Whole genome shotgun sequence of Alkalibacterium kapii NBRC 103247.</title>
        <authorList>
            <person name="Hosoyama A."/>
            <person name="Uohara A."/>
            <person name="Ohji S."/>
            <person name="Ichikawa N."/>
        </authorList>
    </citation>
    <scope>NUCLEOTIDE SEQUENCE [LARGE SCALE GENOMIC DNA]</scope>
    <source>
        <strain evidence="2 3">NBRC 103247</strain>
    </source>
</reference>
<dbReference type="PANTHER" id="PTHR46310:SF7">
    <property type="entry name" value="AMIDASE 1"/>
    <property type="match status" value="1"/>
</dbReference>
<feature type="domain" description="Amidase" evidence="1">
    <location>
        <begin position="29"/>
        <end position="217"/>
    </location>
</feature>
<dbReference type="Pfam" id="PF01425">
    <property type="entry name" value="Amidase"/>
    <property type="match status" value="1"/>
</dbReference>
<dbReference type="InterPro" id="IPR023631">
    <property type="entry name" value="Amidase_dom"/>
</dbReference>
<evidence type="ECO:0000259" key="1">
    <source>
        <dbReference type="Pfam" id="PF01425"/>
    </source>
</evidence>
<dbReference type="Gene3D" id="3.90.1300.10">
    <property type="entry name" value="Amidase signature (AS) domain"/>
    <property type="match status" value="1"/>
</dbReference>
<evidence type="ECO:0000313" key="2">
    <source>
        <dbReference type="EMBL" id="GEK92171.1"/>
    </source>
</evidence>
<organism evidence="2 3">
    <name type="scientific">Alkalibacterium kapii</name>
    <dbReference type="NCBI Taxonomy" id="426704"/>
    <lineage>
        <taxon>Bacteria</taxon>
        <taxon>Bacillati</taxon>
        <taxon>Bacillota</taxon>
        <taxon>Bacilli</taxon>
        <taxon>Lactobacillales</taxon>
        <taxon>Carnobacteriaceae</taxon>
        <taxon>Alkalibacterium</taxon>
    </lineage>
</organism>
<dbReference type="InterPro" id="IPR036928">
    <property type="entry name" value="AS_sf"/>
</dbReference>
<dbReference type="OrthoDB" id="9811471at2"/>
<dbReference type="PANTHER" id="PTHR46310">
    <property type="entry name" value="AMIDASE 1"/>
    <property type="match status" value="1"/>
</dbReference>
<dbReference type="NCBIfam" id="NF006169">
    <property type="entry name" value="PRK08310.1"/>
    <property type="match status" value="1"/>
</dbReference>
<protein>
    <submittedName>
        <fullName evidence="2">Amidase</fullName>
    </submittedName>
</protein>
<accession>A0A511AYF0</accession>
<proteinExistence type="predicted"/>
<dbReference type="AlphaFoldDB" id="A0A511AYF0"/>
<dbReference type="EMBL" id="BJUY01000037">
    <property type="protein sequence ID" value="GEK92171.1"/>
    <property type="molecule type" value="Genomic_DNA"/>
</dbReference>
<dbReference type="SUPFAM" id="SSF75304">
    <property type="entry name" value="Amidase signature (AS) enzymes"/>
    <property type="match status" value="1"/>
</dbReference>